<comment type="caution">
    <text evidence="2">The sequence shown here is derived from an EMBL/GenBank/DDBJ whole genome shotgun (WGS) entry which is preliminary data.</text>
</comment>
<protein>
    <recommendedName>
        <fullName evidence="4">Surface antigen domain-containing protein</fullName>
    </recommendedName>
</protein>
<dbReference type="Proteomes" id="UP000186894">
    <property type="component" value="Unassembled WGS sequence"/>
</dbReference>
<name>A0A1Q8ZY69_9HYPH</name>
<accession>A0A1Q8ZY69</accession>
<dbReference type="AlphaFoldDB" id="A0A1Q8ZY69"/>
<gene>
    <name evidence="2" type="ORF">BJF95_14285</name>
</gene>
<evidence type="ECO:0000313" key="3">
    <source>
        <dbReference type="Proteomes" id="UP000186894"/>
    </source>
</evidence>
<dbReference type="PIRSF" id="PIRSF002721">
    <property type="entry name" value="Surface_antigen_Rickettsia"/>
    <property type="match status" value="1"/>
</dbReference>
<feature type="chain" id="PRO_5013271624" description="Surface antigen domain-containing protein" evidence="1">
    <location>
        <begin position="20"/>
        <end position="140"/>
    </location>
</feature>
<dbReference type="RefSeq" id="WP_075637591.1">
    <property type="nucleotide sequence ID" value="NZ_MKIM01000018.1"/>
</dbReference>
<reference evidence="2 3" key="1">
    <citation type="submission" date="2016-09" db="EMBL/GenBank/DDBJ databases">
        <title>Rhizobium oryziradicis sp. nov., isolated from the root of rice.</title>
        <authorList>
            <person name="Zhao J."/>
            <person name="Zhang X."/>
        </authorList>
    </citation>
    <scope>NUCLEOTIDE SEQUENCE [LARGE SCALE GENOMIC DNA]</scope>
    <source>
        <strain evidence="2 3">N19</strain>
    </source>
</reference>
<evidence type="ECO:0008006" key="4">
    <source>
        <dbReference type="Google" id="ProtNLM"/>
    </source>
</evidence>
<dbReference type="InterPro" id="IPR016364">
    <property type="entry name" value="Surface_antigen_Rickettsia"/>
</dbReference>
<evidence type="ECO:0000313" key="2">
    <source>
        <dbReference type="EMBL" id="OLP46854.1"/>
    </source>
</evidence>
<keyword evidence="3" id="KW-1185">Reference proteome</keyword>
<evidence type="ECO:0000256" key="1">
    <source>
        <dbReference type="SAM" id="SignalP"/>
    </source>
</evidence>
<sequence>MMISNTGLVALLVCTFALASCQTTQPGGLQRGVFGSSASASVYIRALQGGVVSKSGADLSNGQKQRALEAEYRALETSPSGLKVTWRDDDAAGEVMAAAPYQVGNQNCRQYRHTVTMDGKSYQGRGAACRNDDGTWTPLN</sequence>
<dbReference type="STRING" id="1867956.BJF95_14285"/>
<proteinExistence type="predicted"/>
<dbReference type="EMBL" id="MKIM01000018">
    <property type="protein sequence ID" value="OLP46854.1"/>
    <property type="molecule type" value="Genomic_DNA"/>
</dbReference>
<organism evidence="2 3">
    <name type="scientific">Rhizobium oryziradicis</name>
    <dbReference type="NCBI Taxonomy" id="1867956"/>
    <lineage>
        <taxon>Bacteria</taxon>
        <taxon>Pseudomonadati</taxon>
        <taxon>Pseudomonadota</taxon>
        <taxon>Alphaproteobacteria</taxon>
        <taxon>Hyphomicrobiales</taxon>
        <taxon>Rhizobiaceae</taxon>
        <taxon>Rhizobium/Agrobacterium group</taxon>
        <taxon>Rhizobium</taxon>
    </lineage>
</organism>
<feature type="signal peptide" evidence="1">
    <location>
        <begin position="1"/>
        <end position="19"/>
    </location>
</feature>
<keyword evidence="1" id="KW-0732">Signal</keyword>
<dbReference type="OrthoDB" id="5402098at2"/>